<name>A0AAF3ELQ1_9BILA</name>
<organism evidence="2 3">
    <name type="scientific">Mesorhabditis belari</name>
    <dbReference type="NCBI Taxonomy" id="2138241"/>
    <lineage>
        <taxon>Eukaryota</taxon>
        <taxon>Metazoa</taxon>
        <taxon>Ecdysozoa</taxon>
        <taxon>Nematoda</taxon>
        <taxon>Chromadorea</taxon>
        <taxon>Rhabditida</taxon>
        <taxon>Rhabditina</taxon>
        <taxon>Rhabditomorpha</taxon>
        <taxon>Rhabditoidea</taxon>
        <taxon>Rhabditidae</taxon>
        <taxon>Mesorhabditinae</taxon>
        <taxon>Mesorhabditis</taxon>
    </lineage>
</organism>
<feature type="chain" id="PRO_5042245653" evidence="1">
    <location>
        <begin position="19"/>
        <end position="191"/>
    </location>
</feature>
<sequence length="191" mass="21132">MQIVTLSLIFIWTIAVYGVKLKATPATPPKQISKIVSGDPKVKPTTKSPVISKVVGSIGEKKPVGSVSKKVYDQTSPPRSSNLLVKRPAIVGNPKKEKAAKVFMGQITQAEKIVLSTAVPIVFLHPKEGTIVTKMPKNLATIVETIKRNQTLTDEEKWKEIKECARRHGFEEILKKYTKHDNLPNRTVIEG</sequence>
<dbReference type="Proteomes" id="UP000887575">
    <property type="component" value="Unassembled WGS sequence"/>
</dbReference>
<reference evidence="3" key="1">
    <citation type="submission" date="2024-02" db="UniProtKB">
        <authorList>
            <consortium name="WormBaseParasite"/>
        </authorList>
    </citation>
    <scope>IDENTIFICATION</scope>
</reference>
<evidence type="ECO:0000313" key="2">
    <source>
        <dbReference type="Proteomes" id="UP000887575"/>
    </source>
</evidence>
<proteinExistence type="predicted"/>
<evidence type="ECO:0000313" key="3">
    <source>
        <dbReference type="WBParaSite" id="MBELARI_LOCUS14887"/>
    </source>
</evidence>
<feature type="signal peptide" evidence="1">
    <location>
        <begin position="1"/>
        <end position="18"/>
    </location>
</feature>
<keyword evidence="1" id="KW-0732">Signal</keyword>
<dbReference type="WBParaSite" id="MBELARI_LOCUS14887">
    <property type="protein sequence ID" value="MBELARI_LOCUS14887"/>
    <property type="gene ID" value="MBELARI_LOCUS14887"/>
</dbReference>
<dbReference type="AlphaFoldDB" id="A0AAF3ELQ1"/>
<protein>
    <submittedName>
        <fullName evidence="3">Uncharacterized protein</fullName>
    </submittedName>
</protein>
<keyword evidence="2" id="KW-1185">Reference proteome</keyword>
<accession>A0AAF3ELQ1</accession>
<evidence type="ECO:0000256" key="1">
    <source>
        <dbReference type="SAM" id="SignalP"/>
    </source>
</evidence>